<dbReference type="AlphaFoldDB" id="A0A6B1DNM9"/>
<comment type="subcellular location">
    <subcellularLocation>
        <location evidence="2">Membrane</location>
    </subcellularLocation>
</comment>
<dbReference type="SUPFAM" id="SSF158472">
    <property type="entry name" value="HAMP domain-like"/>
    <property type="match status" value="1"/>
</dbReference>
<dbReference type="Gene3D" id="3.30.565.10">
    <property type="entry name" value="Histidine kinase-like ATPase, C-terminal domain"/>
    <property type="match status" value="1"/>
</dbReference>
<dbReference type="EC" id="2.7.13.3" evidence="3"/>
<dbReference type="InterPro" id="IPR003661">
    <property type="entry name" value="HisK_dim/P_dom"/>
</dbReference>
<accession>A0A6B1DNM9</accession>
<keyword evidence="8 11" id="KW-1133">Transmembrane helix</keyword>
<dbReference type="InterPro" id="IPR004358">
    <property type="entry name" value="Sig_transdc_His_kin-like_C"/>
</dbReference>
<keyword evidence="7 14" id="KW-0418">Kinase</keyword>
<keyword evidence="9" id="KW-0902">Two-component regulatory system</keyword>
<sequence>MSLGSKLSIAFVAIAVLGILVAGALGIWNTVEFHDRQDFEAQALPLLLDEVLTHYQAHDKSWEGAGKLPLPGYVLLFDEDQKWLGNGRRGPAQKLLGPLRGYGVPAQAIVLDGEVIGFLKVIRRPKELGGGAEIMSFREDAAFLEDESEDLERHRRDRWPIPFWGFGAILLAAGVSGVFVSRRIVRPLHELTDATRAVASGELDHRVPVRSQDELGMLAESFNSMSGKLAESEQLKRQMTQDVVHELAQPIVVIRGLAEAMREGAIPATNENLDTIFQEAGRMEGLVRGLHVLEQLDAGRLQLSREPLAPAQLVERLMRMYAGQAQGTGIALTARVEPNLPVLNVDGERLIQVLGNIVVNALTHAPADSEIEIQVRTVTDGGIELSVTDGGPGVKAEDLTRIFERFYRADKARTQTDGNGSGIGLAIVRSLVEAHGGRVFAANVEPTGLRVTVWLPSPPRPPSAGRAEGN</sequence>
<dbReference type="Pfam" id="PF00512">
    <property type="entry name" value="HisKA"/>
    <property type="match status" value="1"/>
</dbReference>
<evidence type="ECO:0000313" key="14">
    <source>
        <dbReference type="EMBL" id="MYD89319.1"/>
    </source>
</evidence>
<dbReference type="InterPro" id="IPR005467">
    <property type="entry name" value="His_kinase_dom"/>
</dbReference>
<evidence type="ECO:0000259" key="12">
    <source>
        <dbReference type="PROSITE" id="PS50109"/>
    </source>
</evidence>
<protein>
    <recommendedName>
        <fullName evidence="3">histidine kinase</fullName>
        <ecNumber evidence="3">2.7.13.3</ecNumber>
    </recommendedName>
</protein>
<proteinExistence type="predicted"/>
<dbReference type="Pfam" id="PF02518">
    <property type="entry name" value="HATPase_c"/>
    <property type="match status" value="1"/>
</dbReference>
<keyword evidence="6 11" id="KW-0812">Transmembrane</keyword>
<dbReference type="InterPro" id="IPR036097">
    <property type="entry name" value="HisK_dim/P_sf"/>
</dbReference>
<keyword evidence="10 11" id="KW-0472">Membrane</keyword>
<dbReference type="SMART" id="SM00304">
    <property type="entry name" value="HAMP"/>
    <property type="match status" value="1"/>
</dbReference>
<dbReference type="EMBL" id="VXPY01000015">
    <property type="protein sequence ID" value="MYD89319.1"/>
    <property type="molecule type" value="Genomic_DNA"/>
</dbReference>
<dbReference type="PROSITE" id="PS50885">
    <property type="entry name" value="HAMP"/>
    <property type="match status" value="1"/>
</dbReference>
<evidence type="ECO:0000256" key="2">
    <source>
        <dbReference type="ARBA" id="ARBA00004370"/>
    </source>
</evidence>
<organism evidence="14">
    <name type="scientific">Caldilineaceae bacterium SB0662_bin_9</name>
    <dbReference type="NCBI Taxonomy" id="2605258"/>
    <lineage>
        <taxon>Bacteria</taxon>
        <taxon>Bacillati</taxon>
        <taxon>Chloroflexota</taxon>
        <taxon>Caldilineae</taxon>
        <taxon>Caldilineales</taxon>
        <taxon>Caldilineaceae</taxon>
    </lineage>
</organism>
<dbReference type="FunFam" id="3.30.565.10:FF:000006">
    <property type="entry name" value="Sensor histidine kinase WalK"/>
    <property type="match status" value="1"/>
</dbReference>
<feature type="transmembrane region" description="Helical" evidence="11">
    <location>
        <begin position="161"/>
        <end position="180"/>
    </location>
</feature>
<dbReference type="CDD" id="cd00075">
    <property type="entry name" value="HATPase"/>
    <property type="match status" value="1"/>
</dbReference>
<evidence type="ECO:0000256" key="5">
    <source>
        <dbReference type="ARBA" id="ARBA00022679"/>
    </source>
</evidence>
<dbReference type="InterPro" id="IPR003594">
    <property type="entry name" value="HATPase_dom"/>
</dbReference>
<feature type="transmembrane region" description="Helical" evidence="11">
    <location>
        <begin position="7"/>
        <end position="28"/>
    </location>
</feature>
<dbReference type="CDD" id="cd06225">
    <property type="entry name" value="HAMP"/>
    <property type="match status" value="1"/>
</dbReference>
<dbReference type="InterPro" id="IPR050428">
    <property type="entry name" value="TCS_sensor_his_kinase"/>
</dbReference>
<evidence type="ECO:0000256" key="4">
    <source>
        <dbReference type="ARBA" id="ARBA00022553"/>
    </source>
</evidence>
<reference evidence="14" key="1">
    <citation type="submission" date="2019-09" db="EMBL/GenBank/DDBJ databases">
        <title>Characterisation of the sponge microbiome using genome-centric metagenomics.</title>
        <authorList>
            <person name="Engelberts J.P."/>
            <person name="Robbins S.J."/>
            <person name="De Goeij J.M."/>
            <person name="Aranda M."/>
            <person name="Bell S.C."/>
            <person name="Webster N.S."/>
        </authorList>
    </citation>
    <scope>NUCLEOTIDE SEQUENCE</scope>
    <source>
        <strain evidence="14">SB0662_bin_9</strain>
    </source>
</reference>
<dbReference type="SMART" id="SM00388">
    <property type="entry name" value="HisKA"/>
    <property type="match status" value="1"/>
</dbReference>
<dbReference type="SUPFAM" id="SSF55874">
    <property type="entry name" value="ATPase domain of HSP90 chaperone/DNA topoisomerase II/histidine kinase"/>
    <property type="match status" value="1"/>
</dbReference>
<comment type="catalytic activity">
    <reaction evidence="1">
        <text>ATP + protein L-histidine = ADP + protein N-phospho-L-histidine.</text>
        <dbReference type="EC" id="2.7.13.3"/>
    </reaction>
</comment>
<dbReference type="Pfam" id="PF00672">
    <property type="entry name" value="HAMP"/>
    <property type="match status" value="1"/>
</dbReference>
<evidence type="ECO:0000256" key="8">
    <source>
        <dbReference type="ARBA" id="ARBA00022989"/>
    </source>
</evidence>
<evidence type="ECO:0000256" key="7">
    <source>
        <dbReference type="ARBA" id="ARBA00022777"/>
    </source>
</evidence>
<gene>
    <name evidence="14" type="ORF">F4Y08_03120</name>
</gene>
<dbReference type="InterPro" id="IPR036890">
    <property type="entry name" value="HATPase_C_sf"/>
</dbReference>
<dbReference type="Gene3D" id="1.10.287.130">
    <property type="match status" value="1"/>
</dbReference>
<dbReference type="PROSITE" id="PS50109">
    <property type="entry name" value="HIS_KIN"/>
    <property type="match status" value="1"/>
</dbReference>
<evidence type="ECO:0000256" key="11">
    <source>
        <dbReference type="SAM" id="Phobius"/>
    </source>
</evidence>
<evidence type="ECO:0000256" key="1">
    <source>
        <dbReference type="ARBA" id="ARBA00000085"/>
    </source>
</evidence>
<comment type="caution">
    <text evidence="14">The sequence shown here is derived from an EMBL/GenBank/DDBJ whole genome shotgun (WGS) entry which is preliminary data.</text>
</comment>
<dbReference type="CDD" id="cd00082">
    <property type="entry name" value="HisKA"/>
    <property type="match status" value="1"/>
</dbReference>
<evidence type="ECO:0000256" key="9">
    <source>
        <dbReference type="ARBA" id="ARBA00023012"/>
    </source>
</evidence>
<evidence type="ECO:0000256" key="6">
    <source>
        <dbReference type="ARBA" id="ARBA00022692"/>
    </source>
</evidence>
<evidence type="ECO:0000256" key="10">
    <source>
        <dbReference type="ARBA" id="ARBA00023136"/>
    </source>
</evidence>
<dbReference type="PANTHER" id="PTHR45436:SF5">
    <property type="entry name" value="SENSOR HISTIDINE KINASE TRCS"/>
    <property type="match status" value="1"/>
</dbReference>
<name>A0A6B1DNM9_9CHLR</name>
<dbReference type="GO" id="GO:0005886">
    <property type="term" value="C:plasma membrane"/>
    <property type="evidence" value="ECO:0007669"/>
    <property type="project" value="TreeGrafter"/>
</dbReference>
<evidence type="ECO:0000259" key="13">
    <source>
        <dbReference type="PROSITE" id="PS50885"/>
    </source>
</evidence>
<dbReference type="SMART" id="SM00387">
    <property type="entry name" value="HATPase_c"/>
    <property type="match status" value="1"/>
</dbReference>
<dbReference type="InterPro" id="IPR003660">
    <property type="entry name" value="HAMP_dom"/>
</dbReference>
<dbReference type="Gene3D" id="6.10.340.10">
    <property type="match status" value="1"/>
</dbReference>
<evidence type="ECO:0000256" key="3">
    <source>
        <dbReference type="ARBA" id="ARBA00012438"/>
    </source>
</evidence>
<dbReference type="PANTHER" id="PTHR45436">
    <property type="entry name" value="SENSOR HISTIDINE KINASE YKOH"/>
    <property type="match status" value="1"/>
</dbReference>
<dbReference type="PRINTS" id="PR00344">
    <property type="entry name" value="BCTRLSENSOR"/>
</dbReference>
<feature type="domain" description="HAMP" evidence="13">
    <location>
        <begin position="182"/>
        <end position="234"/>
    </location>
</feature>
<keyword evidence="5" id="KW-0808">Transferase</keyword>
<dbReference type="SUPFAM" id="SSF47384">
    <property type="entry name" value="Homodimeric domain of signal transducing histidine kinase"/>
    <property type="match status" value="1"/>
</dbReference>
<dbReference type="GO" id="GO:0000155">
    <property type="term" value="F:phosphorelay sensor kinase activity"/>
    <property type="evidence" value="ECO:0007669"/>
    <property type="project" value="InterPro"/>
</dbReference>
<feature type="domain" description="Histidine kinase" evidence="12">
    <location>
        <begin position="242"/>
        <end position="459"/>
    </location>
</feature>
<keyword evidence="4" id="KW-0597">Phosphoprotein</keyword>